<evidence type="ECO:0000313" key="2">
    <source>
        <dbReference type="Proteomes" id="UP001358193"/>
    </source>
</evidence>
<dbReference type="Proteomes" id="UP001358193">
    <property type="component" value="Segment"/>
</dbReference>
<reference evidence="1 2" key="1">
    <citation type="submission" date="2023-11" db="EMBL/GenBank/DDBJ databases">
        <authorList>
            <person name="Cook R."/>
            <person name="Crisci M."/>
            <person name="Pye H."/>
            <person name="Adriaenssens E."/>
            <person name="Santini J."/>
        </authorList>
    </citation>
    <scope>NUCLEOTIDE SEQUENCE [LARGE SCALE GENOMIC DNA]</scope>
    <source>
        <strain evidence="1">Lak_Megaphage_Sonny</strain>
    </source>
</reference>
<protein>
    <submittedName>
        <fullName evidence="1">Uncharacterized protein</fullName>
    </submittedName>
</protein>
<proteinExistence type="predicted"/>
<sequence length="138" mass="16178">MKIQSVSDIITNSSSEVFVRYDEYNINEFKKSIEIIFNALNEDKNISIDDVIEIEPIFEMDDYIIEFWQKDNNTKDMPTREDLIKYAYEMTTEAFEEGEKGYPMITGLKITPKDPKYENIASAIEKLIEIFPSESLYC</sequence>
<name>A0ABZ0Z6K9_9CAUD</name>
<accession>A0ABZ0Z6K9</accession>
<evidence type="ECO:0000313" key="1">
    <source>
        <dbReference type="EMBL" id="WQJ53659.1"/>
    </source>
</evidence>
<organism evidence="1 2">
    <name type="scientific">phage Lak_Megaphage_Sonny</name>
    <dbReference type="NCBI Taxonomy" id="3109229"/>
    <lineage>
        <taxon>Viruses</taxon>
        <taxon>Duplodnaviria</taxon>
        <taxon>Heunggongvirae</taxon>
        <taxon>Uroviricota</taxon>
        <taxon>Caudoviricetes</taxon>
        <taxon>Caudoviricetes code 15 clade</taxon>
    </lineage>
</organism>
<dbReference type="EMBL" id="OR769223">
    <property type="protein sequence ID" value="WQJ53659.1"/>
    <property type="molecule type" value="Genomic_DNA"/>
</dbReference>
<keyword evidence="2" id="KW-1185">Reference proteome</keyword>